<dbReference type="Proteomes" id="UP000198634">
    <property type="component" value="Unassembled WGS sequence"/>
</dbReference>
<protein>
    <submittedName>
        <fullName evidence="1">Glycosyl transferase family 2</fullName>
    </submittedName>
</protein>
<keyword evidence="1" id="KW-0808">Transferase</keyword>
<sequence>MPNPAQPAEKIALVSCMRNEGIFVLEWLAYHMGLGFDAIVIVTNDCTDGSDLLLDRLAERGLITHIRQTVPPGTAPQDSGMDLALAWARQAGMVWALHIDSDEFLLIDAEDPQSHRRITDVIPTLYRADVVPLAWRAFGDSGVTEWQPGAAALERNTHAEPGAEPGVTKFKCLFRVASFARATDHNPLDPLVESPVVLSADGEALSNQSLYQAKSARFRPADIACRARTARLNHYAVRSEDVFLMKNDRGDGQGKQAQTKYHLGSNWHLSCNRNDIEDRAILRHWPATAEKLADLRADPATTAAERSCQEWFTTRRAQVLTPEMRRQWTRRERINS</sequence>
<dbReference type="EMBL" id="FOEP01000004">
    <property type="protein sequence ID" value="SEQ10633.1"/>
    <property type="molecule type" value="Genomic_DNA"/>
</dbReference>
<organism evidence="1 2">
    <name type="scientific">Thalassovita taeanensis</name>
    <dbReference type="NCBI Taxonomy" id="657014"/>
    <lineage>
        <taxon>Bacteria</taxon>
        <taxon>Pseudomonadati</taxon>
        <taxon>Pseudomonadota</taxon>
        <taxon>Alphaproteobacteria</taxon>
        <taxon>Rhodobacterales</taxon>
        <taxon>Roseobacteraceae</taxon>
        <taxon>Thalassovita</taxon>
    </lineage>
</organism>
<evidence type="ECO:0000313" key="1">
    <source>
        <dbReference type="EMBL" id="SEQ10633.1"/>
    </source>
</evidence>
<dbReference type="SUPFAM" id="SSF53448">
    <property type="entry name" value="Nucleotide-diphospho-sugar transferases"/>
    <property type="match status" value="1"/>
</dbReference>
<dbReference type="Pfam" id="PF13704">
    <property type="entry name" value="Glyco_tranf_2_4"/>
    <property type="match status" value="1"/>
</dbReference>
<reference evidence="1 2" key="1">
    <citation type="submission" date="2016-10" db="EMBL/GenBank/DDBJ databases">
        <authorList>
            <person name="de Groot N.N."/>
        </authorList>
    </citation>
    <scope>NUCLEOTIDE SEQUENCE [LARGE SCALE GENOMIC DNA]</scope>
    <source>
        <strain evidence="1 2">DSM 22007</strain>
    </source>
</reference>
<proteinExistence type="predicted"/>
<gene>
    <name evidence="1" type="ORF">SAMN04488092_10484</name>
</gene>
<keyword evidence="2" id="KW-1185">Reference proteome</keyword>
<evidence type="ECO:0000313" key="2">
    <source>
        <dbReference type="Proteomes" id="UP000198634"/>
    </source>
</evidence>
<dbReference type="GO" id="GO:0016740">
    <property type="term" value="F:transferase activity"/>
    <property type="evidence" value="ECO:0007669"/>
    <property type="project" value="UniProtKB-KW"/>
</dbReference>
<accession>A0A1H9DCS0</accession>
<dbReference type="OrthoDB" id="1997677at2"/>
<name>A0A1H9DCS0_9RHOB</name>
<dbReference type="STRING" id="657014.SAMN04488092_10484"/>
<dbReference type="AlphaFoldDB" id="A0A1H9DCS0"/>
<dbReference type="InterPro" id="IPR029044">
    <property type="entry name" value="Nucleotide-diphossugar_trans"/>
</dbReference>